<dbReference type="RefSeq" id="WP_025226952.1">
    <property type="nucleotide sequence ID" value="NZ_CP007139.1"/>
</dbReference>
<dbReference type="AlphaFoldDB" id="A0A068NS16"/>
<dbReference type="SUPFAM" id="SSF48498">
    <property type="entry name" value="Tetracyclin repressor-like, C-terminal domain"/>
    <property type="match status" value="1"/>
</dbReference>
<organism evidence="6 7">
    <name type="scientific">Fimbriimonas ginsengisoli Gsoil 348</name>
    <dbReference type="NCBI Taxonomy" id="661478"/>
    <lineage>
        <taxon>Bacteria</taxon>
        <taxon>Bacillati</taxon>
        <taxon>Armatimonadota</taxon>
        <taxon>Fimbriimonadia</taxon>
        <taxon>Fimbriimonadales</taxon>
        <taxon>Fimbriimonadaceae</taxon>
        <taxon>Fimbriimonas</taxon>
    </lineage>
</organism>
<dbReference type="PROSITE" id="PS50977">
    <property type="entry name" value="HTH_TETR_2"/>
    <property type="match status" value="1"/>
</dbReference>
<dbReference type="PROSITE" id="PS01081">
    <property type="entry name" value="HTH_TETR_1"/>
    <property type="match status" value="1"/>
</dbReference>
<dbReference type="eggNOG" id="COG1309">
    <property type="taxonomic scope" value="Bacteria"/>
</dbReference>
<evidence type="ECO:0000256" key="2">
    <source>
        <dbReference type="ARBA" id="ARBA00023125"/>
    </source>
</evidence>
<evidence type="ECO:0000256" key="1">
    <source>
        <dbReference type="ARBA" id="ARBA00023015"/>
    </source>
</evidence>
<feature type="DNA-binding region" description="H-T-H motif" evidence="4">
    <location>
        <begin position="44"/>
        <end position="63"/>
    </location>
</feature>
<gene>
    <name evidence="6" type="ORF">OP10G_1041</name>
</gene>
<dbReference type="SUPFAM" id="SSF46689">
    <property type="entry name" value="Homeodomain-like"/>
    <property type="match status" value="1"/>
</dbReference>
<dbReference type="Pfam" id="PF00440">
    <property type="entry name" value="TetR_N"/>
    <property type="match status" value="1"/>
</dbReference>
<dbReference type="GO" id="GO:0000976">
    <property type="term" value="F:transcription cis-regulatory region binding"/>
    <property type="evidence" value="ECO:0007669"/>
    <property type="project" value="TreeGrafter"/>
</dbReference>
<dbReference type="OrthoDB" id="9809994at2"/>
<dbReference type="PANTHER" id="PTHR30055:SF234">
    <property type="entry name" value="HTH-TYPE TRANSCRIPTIONAL REGULATOR BETI"/>
    <property type="match status" value="1"/>
</dbReference>
<dbReference type="STRING" id="661478.OP10G_1041"/>
<keyword evidence="7" id="KW-1185">Reference proteome</keyword>
<dbReference type="InterPro" id="IPR009057">
    <property type="entry name" value="Homeodomain-like_sf"/>
</dbReference>
<dbReference type="InterPro" id="IPR023772">
    <property type="entry name" value="DNA-bd_HTH_TetR-type_CS"/>
</dbReference>
<dbReference type="InterPro" id="IPR050109">
    <property type="entry name" value="HTH-type_TetR-like_transc_reg"/>
</dbReference>
<keyword evidence="3" id="KW-0804">Transcription</keyword>
<feature type="domain" description="HTH tetR-type" evidence="5">
    <location>
        <begin position="21"/>
        <end position="81"/>
    </location>
</feature>
<reference evidence="6 7" key="1">
    <citation type="journal article" date="2014" name="PLoS ONE">
        <title>The first complete genome sequence of the class fimbriimonadia in the phylum armatimonadetes.</title>
        <authorList>
            <person name="Hu Z.Y."/>
            <person name="Wang Y.Z."/>
            <person name="Im W.T."/>
            <person name="Wang S.Y."/>
            <person name="Zhao G.P."/>
            <person name="Zheng H.J."/>
            <person name="Quan Z.X."/>
        </authorList>
    </citation>
    <scope>NUCLEOTIDE SEQUENCE [LARGE SCALE GENOMIC DNA]</scope>
    <source>
        <strain evidence="6">Gsoil 348</strain>
    </source>
</reference>
<dbReference type="KEGG" id="fgi:OP10G_1041"/>
<evidence type="ECO:0000259" key="5">
    <source>
        <dbReference type="PROSITE" id="PS50977"/>
    </source>
</evidence>
<dbReference type="Proteomes" id="UP000027982">
    <property type="component" value="Chromosome"/>
</dbReference>
<evidence type="ECO:0000256" key="4">
    <source>
        <dbReference type="PROSITE-ProRule" id="PRU00335"/>
    </source>
</evidence>
<dbReference type="PANTHER" id="PTHR30055">
    <property type="entry name" value="HTH-TYPE TRANSCRIPTIONAL REGULATOR RUTR"/>
    <property type="match status" value="1"/>
</dbReference>
<accession>A0A068NS16</accession>
<dbReference type="GO" id="GO:0003700">
    <property type="term" value="F:DNA-binding transcription factor activity"/>
    <property type="evidence" value="ECO:0007669"/>
    <property type="project" value="TreeGrafter"/>
</dbReference>
<keyword evidence="2 4" id="KW-0238">DNA-binding</keyword>
<dbReference type="Gene3D" id="1.10.357.10">
    <property type="entry name" value="Tetracycline Repressor, domain 2"/>
    <property type="match status" value="1"/>
</dbReference>
<dbReference type="InterPro" id="IPR036271">
    <property type="entry name" value="Tet_transcr_reg_TetR-rel_C_sf"/>
</dbReference>
<proteinExistence type="predicted"/>
<sequence>MNIAETDQGNIRPSMKERQRQLREDAILDAAVEFLQTKGFNAMTLEDITEAIGISRPTLYQHFSSKEDVLIHVAMRNLQRTSQYLQEMDPTRPATDRLREFIAWSIANKFGPDKVTFYDMTRLVLSCGGSDPRLLKPQSAFMKDVEKLIEQAQQEGGVRTDVRAMLLAEVFVGTIKSITFNRLVVEGHTTAAEITAGLTNLIFVKPTS</sequence>
<name>A0A068NS16_FIMGI</name>
<dbReference type="HOGENOM" id="CLU_069356_12_2_0"/>
<dbReference type="PRINTS" id="PR00455">
    <property type="entry name" value="HTHTETR"/>
</dbReference>
<evidence type="ECO:0000313" key="7">
    <source>
        <dbReference type="Proteomes" id="UP000027982"/>
    </source>
</evidence>
<keyword evidence="1" id="KW-0805">Transcription regulation</keyword>
<evidence type="ECO:0000256" key="3">
    <source>
        <dbReference type="ARBA" id="ARBA00023163"/>
    </source>
</evidence>
<evidence type="ECO:0000313" key="6">
    <source>
        <dbReference type="EMBL" id="AIE84409.1"/>
    </source>
</evidence>
<protein>
    <submittedName>
        <fullName evidence="6">Transcription regulator, TetR Family</fullName>
    </submittedName>
</protein>
<dbReference type="InterPro" id="IPR001647">
    <property type="entry name" value="HTH_TetR"/>
</dbReference>
<dbReference type="EMBL" id="CP007139">
    <property type="protein sequence ID" value="AIE84409.1"/>
    <property type="molecule type" value="Genomic_DNA"/>
</dbReference>